<comment type="function">
    <text evidence="1">Involved in the catabolism of quinolinic acid (QA).</text>
</comment>
<feature type="binding site" evidence="14">
    <location>
        <begin position="132"/>
        <end position="134"/>
    </location>
    <ligand>
        <name>substrate</name>
    </ligand>
</feature>
<sequence>MDIGETAIGIIRLALAEDLGVDGDITTVAACSPDARGKAVIVSREPCVIAGGPIAAKVFELAGDGASYRALVADGDAVSPDEIIARVEGPLSAILAGERTALNFLCHLCGIATLTARLVDIAKPHGVKIMDTRKTNPGMRPLEKYAVAMGGGINHRQGLFDGVIIKDNHIAAAGGIEIAVRRVRNAYGDSFPIEVEATTLDEVREAIRAGADIVMFDNMPPEMIREALALISGKARTEVSGGVTGENLSSYVDIGVDAISLGFITHSAPASNLSLEIE</sequence>
<dbReference type="InterPro" id="IPR027277">
    <property type="entry name" value="NadC/ModD"/>
</dbReference>
<evidence type="ECO:0000256" key="13">
    <source>
        <dbReference type="PIRNR" id="PIRNR006250"/>
    </source>
</evidence>
<feature type="binding site" evidence="14">
    <location>
        <begin position="261"/>
        <end position="263"/>
    </location>
    <ligand>
        <name>substrate</name>
    </ligand>
</feature>
<dbReference type="UniPathway" id="UPA00253">
    <property type="reaction ID" value="UER00331"/>
</dbReference>
<accession>A0A2N3G7N0</accession>
<dbReference type="GO" id="GO:0009435">
    <property type="term" value="P:NAD+ biosynthetic process"/>
    <property type="evidence" value="ECO:0007669"/>
    <property type="project" value="UniProtKB-UniPathway"/>
</dbReference>
<evidence type="ECO:0000256" key="7">
    <source>
        <dbReference type="ARBA" id="ARBA00022642"/>
    </source>
</evidence>
<dbReference type="NCBIfam" id="TIGR00078">
    <property type="entry name" value="nadC"/>
    <property type="match status" value="1"/>
</dbReference>
<evidence type="ECO:0000313" key="17">
    <source>
        <dbReference type="EMBL" id="PKQ28594.1"/>
    </source>
</evidence>
<keyword evidence="7" id="KW-0662">Pyridine nucleotide biosynthesis</keyword>
<proteinExistence type="inferred from homology"/>
<dbReference type="InterPro" id="IPR036068">
    <property type="entry name" value="Nicotinate_pribotase-like_C"/>
</dbReference>
<comment type="caution">
    <text evidence="17">The sequence shown here is derived from an EMBL/GenBank/DDBJ whole genome shotgun (WGS) entry which is preliminary data.</text>
</comment>
<keyword evidence="8 13" id="KW-0328">Glycosyltransferase</keyword>
<feature type="binding site" evidence="14">
    <location>
        <position position="99"/>
    </location>
    <ligand>
        <name>substrate</name>
    </ligand>
</feature>
<dbReference type="InterPro" id="IPR004393">
    <property type="entry name" value="NadC"/>
</dbReference>
<dbReference type="Gene3D" id="3.90.1170.20">
    <property type="entry name" value="Quinolinate phosphoribosyl transferase, N-terminal domain"/>
    <property type="match status" value="1"/>
</dbReference>
<dbReference type="Gene3D" id="3.20.20.70">
    <property type="entry name" value="Aldolase class I"/>
    <property type="match status" value="1"/>
</dbReference>
<organism evidence="17 18">
    <name type="scientific">Candidatus Anoxymicrobium japonicum</name>
    <dbReference type="NCBI Taxonomy" id="2013648"/>
    <lineage>
        <taxon>Bacteria</taxon>
        <taxon>Bacillati</taxon>
        <taxon>Actinomycetota</taxon>
        <taxon>Candidatus Geothermincolia</taxon>
        <taxon>Candidatus Geothermincolales</taxon>
        <taxon>Candidatus Anoxymicrobiaceae</taxon>
        <taxon>Candidatus Anoxymicrobium</taxon>
    </lineage>
</organism>
<comment type="similarity">
    <text evidence="3 13">Belongs to the NadC/ModD family.</text>
</comment>
<dbReference type="GO" id="GO:0005737">
    <property type="term" value="C:cytoplasm"/>
    <property type="evidence" value="ECO:0007669"/>
    <property type="project" value="TreeGrafter"/>
</dbReference>
<dbReference type="InterPro" id="IPR002638">
    <property type="entry name" value="Quinolinate_PRibosylTrfase_C"/>
</dbReference>
<dbReference type="PIRSF" id="PIRSF006250">
    <property type="entry name" value="NadC_ModD"/>
    <property type="match status" value="1"/>
</dbReference>
<dbReference type="EMBL" id="PHEX01000011">
    <property type="protein sequence ID" value="PKQ28594.1"/>
    <property type="molecule type" value="Genomic_DNA"/>
</dbReference>
<feature type="binding site" evidence="14">
    <location>
        <position position="196"/>
    </location>
    <ligand>
        <name>substrate</name>
    </ligand>
</feature>
<evidence type="ECO:0000256" key="4">
    <source>
        <dbReference type="ARBA" id="ARBA00011218"/>
    </source>
</evidence>
<feature type="binding site" evidence="14">
    <location>
        <position position="217"/>
    </location>
    <ligand>
        <name>substrate</name>
    </ligand>
</feature>
<feature type="binding site" evidence="14">
    <location>
        <position position="166"/>
    </location>
    <ligand>
        <name>substrate</name>
    </ligand>
</feature>
<dbReference type="Pfam" id="PF02749">
    <property type="entry name" value="QRPTase_N"/>
    <property type="match status" value="1"/>
</dbReference>
<keyword evidence="9 13" id="KW-0808">Transferase</keyword>
<feature type="binding site" evidence="14">
    <location>
        <begin position="240"/>
        <end position="242"/>
    </location>
    <ligand>
        <name>substrate</name>
    </ligand>
</feature>
<gene>
    <name evidence="17" type="primary">nadC</name>
    <name evidence="17" type="ORF">CVT63_02090</name>
</gene>
<dbReference type="Pfam" id="PF01729">
    <property type="entry name" value="QRPTase_C"/>
    <property type="match status" value="1"/>
</dbReference>
<dbReference type="EC" id="2.4.2.19" evidence="5"/>
<dbReference type="AlphaFoldDB" id="A0A2N3G7N0"/>
<evidence type="ECO:0000256" key="14">
    <source>
        <dbReference type="PIRSR" id="PIRSR006250-1"/>
    </source>
</evidence>
<evidence type="ECO:0000256" key="8">
    <source>
        <dbReference type="ARBA" id="ARBA00022676"/>
    </source>
</evidence>
<dbReference type="CDD" id="cd01572">
    <property type="entry name" value="QPRTase"/>
    <property type="match status" value="1"/>
</dbReference>
<name>A0A2N3G7N0_9ACTN</name>
<dbReference type="InterPro" id="IPR022412">
    <property type="entry name" value="Quinolinate_PRibosylTrfase_N"/>
</dbReference>
<dbReference type="GO" id="GO:0004514">
    <property type="term" value="F:nicotinate-nucleotide diphosphorylase (carboxylating) activity"/>
    <property type="evidence" value="ECO:0007669"/>
    <property type="project" value="UniProtKB-EC"/>
</dbReference>
<dbReference type="SUPFAM" id="SSF54675">
    <property type="entry name" value="Nicotinate/Quinolinate PRTase N-terminal domain-like"/>
    <property type="match status" value="1"/>
</dbReference>
<dbReference type="PANTHER" id="PTHR32179:SF3">
    <property type="entry name" value="NICOTINATE-NUCLEOTIDE PYROPHOSPHORYLASE [CARBOXYLATING]"/>
    <property type="match status" value="1"/>
</dbReference>
<evidence type="ECO:0000256" key="3">
    <source>
        <dbReference type="ARBA" id="ARBA00009400"/>
    </source>
</evidence>
<dbReference type="FunFam" id="3.20.20.70:FF:000030">
    <property type="entry name" value="Nicotinate-nucleotide pyrophosphorylase, carboxylating"/>
    <property type="match status" value="1"/>
</dbReference>
<evidence type="ECO:0000259" key="16">
    <source>
        <dbReference type="Pfam" id="PF02749"/>
    </source>
</evidence>
<evidence type="ECO:0000256" key="6">
    <source>
        <dbReference type="ARBA" id="ARBA00020990"/>
    </source>
</evidence>
<evidence type="ECO:0000256" key="1">
    <source>
        <dbReference type="ARBA" id="ARBA00003237"/>
    </source>
</evidence>
<dbReference type="PANTHER" id="PTHR32179">
    <property type="entry name" value="NICOTINATE-NUCLEOTIDE PYROPHOSPHORYLASE [CARBOXYLATING]"/>
    <property type="match status" value="1"/>
</dbReference>
<evidence type="ECO:0000256" key="2">
    <source>
        <dbReference type="ARBA" id="ARBA00004893"/>
    </source>
</evidence>
<feature type="domain" description="Quinolinate phosphoribosyl transferase C-terminal" evidence="15">
    <location>
        <begin position="111"/>
        <end position="275"/>
    </location>
</feature>
<feature type="binding site" evidence="14">
    <location>
        <position position="156"/>
    </location>
    <ligand>
        <name>substrate</name>
    </ligand>
</feature>
<feature type="domain" description="Quinolinate phosphoribosyl transferase N-terminal" evidence="16">
    <location>
        <begin position="24"/>
        <end position="109"/>
    </location>
</feature>
<evidence type="ECO:0000256" key="5">
    <source>
        <dbReference type="ARBA" id="ARBA00011944"/>
    </source>
</evidence>
<dbReference type="InterPro" id="IPR013785">
    <property type="entry name" value="Aldolase_TIM"/>
</dbReference>
<reference evidence="17 18" key="1">
    <citation type="journal article" date="2017" name="ISME J.">
        <title>Potential for microbial H2 and metal transformations associated with novel bacteria and archaea in deep terrestrial subsurface sediments.</title>
        <authorList>
            <person name="Hernsdorf A.W."/>
            <person name="Amano Y."/>
            <person name="Miyakawa K."/>
            <person name="Ise K."/>
            <person name="Suzuki Y."/>
            <person name="Anantharaman K."/>
            <person name="Probst A."/>
            <person name="Burstein D."/>
            <person name="Thomas B.C."/>
            <person name="Banfield J.F."/>
        </authorList>
    </citation>
    <scope>NUCLEOTIDE SEQUENCE [LARGE SCALE GENOMIC DNA]</scope>
    <source>
        <strain evidence="17">HGW-Actinobacteria-3</strain>
    </source>
</reference>
<evidence type="ECO:0000256" key="11">
    <source>
        <dbReference type="ARBA" id="ARBA00047445"/>
    </source>
</evidence>
<dbReference type="InterPro" id="IPR037128">
    <property type="entry name" value="Quinolinate_PRibosylTase_N_sf"/>
</dbReference>
<evidence type="ECO:0000313" key="18">
    <source>
        <dbReference type="Proteomes" id="UP000233654"/>
    </source>
</evidence>
<evidence type="ECO:0000256" key="10">
    <source>
        <dbReference type="ARBA" id="ARBA00033102"/>
    </source>
</evidence>
<comment type="catalytic activity">
    <reaction evidence="11">
        <text>nicotinate beta-D-ribonucleotide + CO2 + diphosphate = quinolinate + 5-phospho-alpha-D-ribose 1-diphosphate + 2 H(+)</text>
        <dbReference type="Rhea" id="RHEA:12733"/>
        <dbReference type="ChEBI" id="CHEBI:15378"/>
        <dbReference type="ChEBI" id="CHEBI:16526"/>
        <dbReference type="ChEBI" id="CHEBI:29959"/>
        <dbReference type="ChEBI" id="CHEBI:33019"/>
        <dbReference type="ChEBI" id="CHEBI:57502"/>
        <dbReference type="ChEBI" id="CHEBI:58017"/>
        <dbReference type="EC" id="2.4.2.19"/>
    </reaction>
</comment>
<dbReference type="GO" id="GO:0034213">
    <property type="term" value="P:quinolinate catabolic process"/>
    <property type="evidence" value="ECO:0007669"/>
    <property type="project" value="TreeGrafter"/>
</dbReference>
<protein>
    <recommendedName>
        <fullName evidence="6">Nicotinate-nucleotide pyrophosphorylase [carboxylating]</fullName>
        <ecNumber evidence="5">2.4.2.19</ecNumber>
    </recommendedName>
    <alternativeName>
        <fullName evidence="12">Probable nicotinate-nucleotide pyrophosphorylase [carboxylating]</fullName>
    </alternativeName>
    <alternativeName>
        <fullName evidence="10">Quinolinate phosphoribosyltransferase [decarboxylating]</fullName>
    </alternativeName>
</protein>
<dbReference type="Proteomes" id="UP000233654">
    <property type="component" value="Unassembled WGS sequence"/>
</dbReference>
<dbReference type="SUPFAM" id="SSF51690">
    <property type="entry name" value="Nicotinate/Quinolinate PRTase C-terminal domain-like"/>
    <property type="match status" value="1"/>
</dbReference>
<evidence type="ECO:0000256" key="12">
    <source>
        <dbReference type="ARBA" id="ARBA00069173"/>
    </source>
</evidence>
<comment type="subunit">
    <text evidence="4">Hexamer formed by 3 homodimers.</text>
</comment>
<evidence type="ECO:0000259" key="15">
    <source>
        <dbReference type="Pfam" id="PF01729"/>
    </source>
</evidence>
<comment type="pathway">
    <text evidence="2">Cofactor biosynthesis; NAD(+) biosynthesis; nicotinate D-ribonucleotide from quinolinate: step 1/1.</text>
</comment>
<dbReference type="FunFam" id="3.90.1170.20:FF:000001">
    <property type="entry name" value="Nicotinate-nucleotide diphosphorylase (Carboxylating)"/>
    <property type="match status" value="1"/>
</dbReference>
<evidence type="ECO:0000256" key="9">
    <source>
        <dbReference type="ARBA" id="ARBA00022679"/>
    </source>
</evidence>